<dbReference type="RefSeq" id="WP_176267498.1">
    <property type="nucleotide sequence ID" value="NZ_JABWGV010000003.1"/>
</dbReference>
<feature type="region of interest" description="Disordered" evidence="1">
    <location>
        <begin position="173"/>
        <end position="204"/>
    </location>
</feature>
<keyword evidence="4" id="KW-1185">Reference proteome</keyword>
<dbReference type="EMBL" id="JABWGV010000003">
    <property type="protein sequence ID" value="NVD45171.1"/>
    <property type="molecule type" value="Genomic_DNA"/>
</dbReference>
<organism evidence="3 4">
    <name type="scientific">Qipengyuania atrilutea</name>
    <dbReference type="NCBI Taxonomy" id="2744473"/>
    <lineage>
        <taxon>Bacteria</taxon>
        <taxon>Pseudomonadati</taxon>
        <taxon>Pseudomonadota</taxon>
        <taxon>Alphaproteobacteria</taxon>
        <taxon>Sphingomonadales</taxon>
        <taxon>Erythrobacteraceae</taxon>
        <taxon>Qipengyuania</taxon>
    </lineage>
</organism>
<dbReference type="AlphaFoldDB" id="A0A850GZW3"/>
<name>A0A850GZW3_9SPHN</name>
<keyword evidence="2" id="KW-1133">Transmembrane helix</keyword>
<feature type="transmembrane region" description="Helical" evidence="2">
    <location>
        <begin position="12"/>
        <end position="34"/>
    </location>
</feature>
<evidence type="ECO:0000256" key="2">
    <source>
        <dbReference type="SAM" id="Phobius"/>
    </source>
</evidence>
<evidence type="ECO:0000313" key="4">
    <source>
        <dbReference type="Proteomes" id="UP000561438"/>
    </source>
</evidence>
<feature type="transmembrane region" description="Helical" evidence="2">
    <location>
        <begin position="46"/>
        <end position="67"/>
    </location>
</feature>
<proteinExistence type="predicted"/>
<keyword evidence="2" id="KW-0472">Membrane</keyword>
<feature type="region of interest" description="Disordered" evidence="1">
    <location>
        <begin position="229"/>
        <end position="279"/>
    </location>
</feature>
<feature type="compositionally biased region" description="Basic residues" evidence="1">
    <location>
        <begin position="267"/>
        <end position="279"/>
    </location>
</feature>
<reference evidence="3 4" key="1">
    <citation type="submission" date="2020-06" db="EMBL/GenBank/DDBJ databases">
        <title>Altererythrobacter sp. HHU K3-1.</title>
        <authorList>
            <person name="Zhang D."/>
            <person name="Xue H."/>
        </authorList>
    </citation>
    <scope>NUCLEOTIDE SEQUENCE [LARGE SCALE GENOMIC DNA]</scope>
    <source>
        <strain evidence="3 4">HHU K3-1</strain>
    </source>
</reference>
<evidence type="ECO:0000256" key="1">
    <source>
        <dbReference type="SAM" id="MobiDB-lite"/>
    </source>
</evidence>
<accession>A0A850GZW3</accession>
<evidence type="ECO:0000313" key="3">
    <source>
        <dbReference type="EMBL" id="NVD45171.1"/>
    </source>
</evidence>
<keyword evidence="2" id="KW-0812">Transmembrane</keyword>
<feature type="compositionally biased region" description="Basic and acidic residues" evidence="1">
    <location>
        <begin position="229"/>
        <end position="245"/>
    </location>
</feature>
<protein>
    <submittedName>
        <fullName evidence="3">Uncharacterized protein</fullName>
    </submittedName>
</protein>
<sequence>MKKDQSLIAHSGFSAAVALWFGLLFGGIAAVLPAQMLASTFGLSRLTAALIAAAIGIVTGFIAARIVRAIRRRSLARYDFVPASEPPRWTLRDEERARLQDAEDEDDEEPLFAHFTTDNFVEEPDETAEERAEPFDLPEAWEEPDHEAGVASEDYPSEQAMTVDPVVTNDDAAGEATERPTIDPILSDVPTTEAEGDTPKTEEQTTALLEDESLALLVQRLEEAVARLSERDERIQNAARSDSEPVPRPQNTGSFAARRESIGPFRMRTRTRSRRDKSK</sequence>
<comment type="caution">
    <text evidence="3">The sequence shown here is derived from an EMBL/GenBank/DDBJ whole genome shotgun (WGS) entry which is preliminary data.</text>
</comment>
<dbReference type="Proteomes" id="UP000561438">
    <property type="component" value="Unassembled WGS sequence"/>
</dbReference>
<gene>
    <name evidence="3" type="ORF">HUV48_09080</name>
</gene>
<feature type="region of interest" description="Disordered" evidence="1">
    <location>
        <begin position="121"/>
        <end position="159"/>
    </location>
</feature>